<sequence length="1816" mass="200234">MSDSDDTSSSGSSRSASPEPEAESVSVQKTEEQNTTLSEDQLQEATPPVSTETEPNVLEPVLLESNGLHLDFPLPEGETTEEAEGAQDDAPAADPFDGSRAVYDYVVVHGIFGSWDKSSCCSTNPGSGTTGWIKQLAENNLGSRILHFDYDPRHLFSGRKSREAIRSYATKLLKGLVDLRQKQPGERLIMLIAHDLGGIILKDALVTAAATPASWPGIADMSRVLVFLACPHRSDDALDMEDRLAHFVFSEYDSQISQIRPSAACIRGLATAAIDINSQFVASKIPLRNRVVSVYGCKERVHSGTNLRINQIFDSFCATLGVASEKTVEEDCTQNDPAYPGLTEHLQKLHSPESVPDQARLGFERTFVSLASPVSPLQSAYNPESAVLQASEYTSWLEAKGSQILYLHGSLDVRSAAEQIFLDLDHRANQRATLKSSVLYFSFDRWDARCDSMRDLASTFLAQLVSRCPSVVYTTNFEDIMARIWHERCWTEDDLMLWLDRIWSYVELETVTFVINHFDECVRGSREGFLKTFSSFAQSSQRAKKIVITSYRSGSLLPELSQSGCPHTVLHLPSVTHQVMTDKTLMNRLPPEALLSEERVRAQWDSTANLNSLVRLIILAQAKVQPGWPDGVSLQDLFGPLENLASDGKDDDRPLIILLDNVFKRVADQSFLELLLTWTLYSVRPLTITELATALHFDSENTTPTWEFVEQTKHKIRTSLAGIFELYHNEVKVVHPRLRDVLMSAGGEDSPYIWDRIRKDAHQRIANACLDYLRLPTVQETITSGVCQLEELESYLPLDGNLCPYAIRAWVYHVAQVSDESQKHALVAKLVGEQAIQNLAAAYWAVSNRATRSPSPPKTLFPVFASYGMWNLVQPLDEDDARLGLLEGASKGHVEVVKAILERFSYPQEILLEALVRAGASGNEALLMELVDYILAKSSAHGSSISWPKDLLHRAAWLGLDRFLEKMLGLGCNVESEFQLPHSSRPMSLLYRTVAVSHTRAAQVLIKHGADIEYKTKWDWRIMHVAAAVGNADMIQTLLETAKPNLEAEDEDGRTPLYHTCVWGHHRAADVLLQNGADANMGSREGVWSPLAAAADDGYDKCVELLLAKGANPNSRNTWGSVLRYAAIKGHTTVCRILLDAGANPNDPENEAPILNEVIQSSTKESSFLDTLELLIDRGANINAQNSLGMSPLMLGTCHVNGPDILRILLGRDVDIELADGDGETAVHYGVRQGADVGALTLLLERKANPNRLDKNEKATILQRAVSNPDFVRVLLKHGADQNLPTETGFTPLMYAAFGQHDTSLELLLEHGANVNKVHEADDHWRGYTPIAFAVRFGTAKAVRALAEHGADLRWKGSAENPQGLQPLFPTAVATGDTDTINVLLEYPTRIDINATDSDGWSALHFLGTDITTYKRIVNAGADVNSQVDKNDTPLSRAAWAGELEKATYLLQHNADVDLGHRRSGSPLTQACRTASLPMVELLVKHGADINHACEGIAGTPLTAAFVAYQYNSPEESEKVIQHLFQQDVDVNAPGGLFRYPILVAAYTAPLAILNQVLQKGANANAKDSMGRSPLHMAACRGSTEIIEALLRDGGDIKATDGHHRTVLHWAAAAGRASVVEMLLARDDTDVDAPDVDGWTPLLWAARGGTCWLGHRDEEEPPNQRKVISLLLQHGAKRSLVVSFGNKKWSPLKIARFNRVDDDDEIIQLLSNGIDGPTDPPPKGEEYESPKGNQRTSYCDFCQCSVRGPAYNCKTCDDFDFCFKCYPSRHLIHAVTHEFQKEGPEFEDQPDVTEEEEGTGVVTDSSDSSDDDTDDD</sequence>
<evidence type="ECO:0000256" key="4">
    <source>
        <dbReference type="ARBA" id="ARBA00022833"/>
    </source>
</evidence>
<evidence type="ECO:0000256" key="2">
    <source>
        <dbReference type="ARBA" id="ARBA00022737"/>
    </source>
</evidence>
<dbReference type="PANTHER" id="PTHR24198:SF165">
    <property type="entry name" value="ANKYRIN REPEAT-CONTAINING PROTEIN-RELATED"/>
    <property type="match status" value="1"/>
</dbReference>
<feature type="domain" description="Nephrocystin 3-like N-terminal" evidence="8">
    <location>
        <begin position="387"/>
        <end position="550"/>
    </location>
</feature>
<gene>
    <name evidence="9" type="ORF">QBC41DRAFT_59283</name>
</gene>
<feature type="compositionally biased region" description="Acidic residues" evidence="7">
    <location>
        <begin position="1807"/>
        <end position="1816"/>
    </location>
</feature>
<keyword evidence="2" id="KW-0677">Repeat</keyword>
<dbReference type="Proteomes" id="UP001174997">
    <property type="component" value="Unassembled WGS sequence"/>
</dbReference>
<dbReference type="InterPro" id="IPR002110">
    <property type="entry name" value="Ankyrin_rpt"/>
</dbReference>
<feature type="compositionally biased region" description="Low complexity" evidence="7">
    <location>
        <begin position="7"/>
        <end position="27"/>
    </location>
</feature>
<feature type="repeat" description="ANK" evidence="6">
    <location>
        <begin position="1463"/>
        <end position="1495"/>
    </location>
</feature>
<dbReference type="Gene3D" id="3.40.50.1820">
    <property type="entry name" value="alpha/beta hydrolase"/>
    <property type="match status" value="1"/>
</dbReference>
<keyword evidence="10" id="KW-1185">Reference proteome</keyword>
<dbReference type="SUPFAM" id="SSF53474">
    <property type="entry name" value="alpha/beta-Hydrolases"/>
    <property type="match status" value="1"/>
</dbReference>
<feature type="repeat" description="ANK" evidence="6">
    <location>
        <begin position="1222"/>
        <end position="1255"/>
    </location>
</feature>
<comment type="caution">
    <text evidence="9">The sequence shown here is derived from an EMBL/GenBank/DDBJ whole genome shotgun (WGS) entry which is preliminary data.</text>
</comment>
<evidence type="ECO:0000256" key="1">
    <source>
        <dbReference type="ARBA" id="ARBA00022723"/>
    </source>
</evidence>
<dbReference type="Gene3D" id="1.25.40.20">
    <property type="entry name" value="Ankyrin repeat-containing domain"/>
    <property type="match status" value="5"/>
</dbReference>
<evidence type="ECO:0000313" key="9">
    <source>
        <dbReference type="EMBL" id="KAK0654316.1"/>
    </source>
</evidence>
<feature type="compositionally biased region" description="Acidic residues" evidence="7">
    <location>
        <begin position="78"/>
        <end position="87"/>
    </location>
</feature>
<dbReference type="PROSITE" id="PS50088">
    <property type="entry name" value="ANK_REPEAT"/>
    <property type="match status" value="9"/>
</dbReference>
<dbReference type="PROSITE" id="PS50297">
    <property type="entry name" value="ANK_REP_REGION"/>
    <property type="match status" value="6"/>
</dbReference>
<feature type="region of interest" description="Disordered" evidence="7">
    <location>
        <begin position="1711"/>
        <end position="1734"/>
    </location>
</feature>
<dbReference type="SUPFAM" id="SSF48403">
    <property type="entry name" value="Ankyrin repeat"/>
    <property type="match status" value="3"/>
</dbReference>
<keyword evidence="4" id="KW-0862">Zinc</keyword>
<feature type="repeat" description="ANK" evidence="6">
    <location>
        <begin position="1118"/>
        <end position="1150"/>
    </location>
</feature>
<dbReference type="EMBL" id="JAULSY010000223">
    <property type="protein sequence ID" value="KAK0654316.1"/>
    <property type="molecule type" value="Genomic_DNA"/>
</dbReference>
<dbReference type="GO" id="GO:0005737">
    <property type="term" value="C:cytoplasm"/>
    <property type="evidence" value="ECO:0007669"/>
    <property type="project" value="TreeGrafter"/>
</dbReference>
<organism evidence="9 10">
    <name type="scientific">Cercophora samala</name>
    <dbReference type="NCBI Taxonomy" id="330535"/>
    <lineage>
        <taxon>Eukaryota</taxon>
        <taxon>Fungi</taxon>
        <taxon>Dikarya</taxon>
        <taxon>Ascomycota</taxon>
        <taxon>Pezizomycotina</taxon>
        <taxon>Sordariomycetes</taxon>
        <taxon>Sordariomycetidae</taxon>
        <taxon>Sordariales</taxon>
        <taxon>Lasiosphaeriaceae</taxon>
        <taxon>Cercophora</taxon>
    </lineage>
</organism>
<dbReference type="SMART" id="SM00248">
    <property type="entry name" value="ANK"/>
    <property type="match status" value="20"/>
</dbReference>
<dbReference type="InterPro" id="IPR043145">
    <property type="entry name" value="Znf_ZZ_sf"/>
</dbReference>
<feature type="repeat" description="ANK" evidence="6">
    <location>
        <begin position="1326"/>
        <end position="1358"/>
    </location>
</feature>
<feature type="repeat" description="ANK" evidence="6">
    <location>
        <begin position="1089"/>
        <end position="1118"/>
    </location>
</feature>
<evidence type="ECO:0000313" key="10">
    <source>
        <dbReference type="Proteomes" id="UP001174997"/>
    </source>
</evidence>
<evidence type="ECO:0000256" key="7">
    <source>
        <dbReference type="SAM" id="MobiDB-lite"/>
    </source>
</evidence>
<dbReference type="SUPFAM" id="SSF57850">
    <property type="entry name" value="RING/U-box"/>
    <property type="match status" value="1"/>
</dbReference>
<dbReference type="PANTHER" id="PTHR24198">
    <property type="entry name" value="ANKYRIN REPEAT AND PROTEIN KINASE DOMAIN-CONTAINING PROTEIN"/>
    <property type="match status" value="1"/>
</dbReference>
<dbReference type="Pfam" id="PF12796">
    <property type="entry name" value="Ank_2"/>
    <property type="match status" value="5"/>
</dbReference>
<evidence type="ECO:0000256" key="6">
    <source>
        <dbReference type="PROSITE-ProRule" id="PRU00023"/>
    </source>
</evidence>
<feature type="region of interest" description="Disordered" evidence="7">
    <location>
        <begin position="1780"/>
        <end position="1816"/>
    </location>
</feature>
<dbReference type="InterPro" id="IPR056884">
    <property type="entry name" value="NPHP3-like_N"/>
</dbReference>
<protein>
    <submittedName>
        <fullName evidence="9">Ankyrin-3</fullName>
    </submittedName>
</protein>
<reference evidence="9" key="1">
    <citation type="submission" date="2023-06" db="EMBL/GenBank/DDBJ databases">
        <title>Genome-scale phylogeny and comparative genomics of the fungal order Sordariales.</title>
        <authorList>
            <consortium name="Lawrence Berkeley National Laboratory"/>
            <person name="Hensen N."/>
            <person name="Bonometti L."/>
            <person name="Westerberg I."/>
            <person name="Brannstrom I.O."/>
            <person name="Guillou S."/>
            <person name="Cros-Aarteil S."/>
            <person name="Calhoun S."/>
            <person name="Haridas S."/>
            <person name="Kuo A."/>
            <person name="Mondo S."/>
            <person name="Pangilinan J."/>
            <person name="Riley R."/>
            <person name="Labutti K."/>
            <person name="Andreopoulos B."/>
            <person name="Lipzen A."/>
            <person name="Chen C."/>
            <person name="Yanf M."/>
            <person name="Daum C."/>
            <person name="Ng V."/>
            <person name="Clum A."/>
            <person name="Steindorff A."/>
            <person name="Ohm R."/>
            <person name="Martin F."/>
            <person name="Silar P."/>
            <person name="Natvig D."/>
            <person name="Lalanne C."/>
            <person name="Gautier V."/>
            <person name="Ament-Velasquez S.L."/>
            <person name="Kruys A."/>
            <person name="Hutchinson M.I."/>
            <person name="Powell A.J."/>
            <person name="Barry K."/>
            <person name="Miller A.N."/>
            <person name="Grigoriev I.V."/>
            <person name="Debuchy R."/>
            <person name="Gladieux P."/>
            <person name="Thoren M.H."/>
            <person name="Johannesson H."/>
        </authorList>
    </citation>
    <scope>NUCLEOTIDE SEQUENCE</scope>
    <source>
        <strain evidence="9">CBS 307.81</strain>
    </source>
</reference>
<dbReference type="Gene3D" id="3.30.60.90">
    <property type="match status" value="1"/>
</dbReference>
<accession>A0AA39YKL5</accession>
<evidence type="ECO:0000256" key="3">
    <source>
        <dbReference type="ARBA" id="ARBA00022771"/>
    </source>
</evidence>
<feature type="repeat" description="ANK" evidence="6">
    <location>
        <begin position="1052"/>
        <end position="1084"/>
    </location>
</feature>
<keyword evidence="5 6" id="KW-0040">ANK repeat</keyword>
<feature type="repeat" description="ANK" evidence="6">
    <location>
        <begin position="1430"/>
        <end position="1462"/>
    </location>
</feature>
<feature type="repeat" description="ANK" evidence="6">
    <location>
        <begin position="1288"/>
        <end position="1320"/>
    </location>
</feature>
<evidence type="ECO:0000259" key="8">
    <source>
        <dbReference type="Pfam" id="PF24883"/>
    </source>
</evidence>
<dbReference type="InterPro" id="IPR036770">
    <property type="entry name" value="Ankyrin_rpt-contain_sf"/>
</dbReference>
<feature type="region of interest" description="Disordered" evidence="7">
    <location>
        <begin position="1"/>
        <end position="95"/>
    </location>
</feature>
<dbReference type="InterPro" id="IPR029058">
    <property type="entry name" value="AB_hydrolase_fold"/>
</dbReference>
<dbReference type="Pfam" id="PF24883">
    <property type="entry name" value="NPHP3_N"/>
    <property type="match status" value="1"/>
</dbReference>
<proteinExistence type="predicted"/>
<keyword evidence="3" id="KW-0863">Zinc-finger</keyword>
<dbReference type="CDD" id="cd02249">
    <property type="entry name" value="ZZ"/>
    <property type="match status" value="1"/>
</dbReference>
<name>A0AA39YKL5_9PEZI</name>
<feature type="compositionally biased region" description="Acidic residues" evidence="7">
    <location>
        <begin position="1785"/>
        <end position="1798"/>
    </location>
</feature>
<dbReference type="GO" id="GO:0008270">
    <property type="term" value="F:zinc ion binding"/>
    <property type="evidence" value="ECO:0007669"/>
    <property type="project" value="UniProtKB-KW"/>
</dbReference>
<evidence type="ECO:0000256" key="5">
    <source>
        <dbReference type="ARBA" id="ARBA00023043"/>
    </source>
</evidence>
<feature type="repeat" description="ANK" evidence="6">
    <location>
        <begin position="1570"/>
        <end position="1602"/>
    </location>
</feature>
<feature type="compositionally biased region" description="Polar residues" evidence="7">
    <location>
        <begin position="33"/>
        <end position="54"/>
    </location>
</feature>
<keyword evidence="1" id="KW-0479">Metal-binding</keyword>